<dbReference type="PANTHER" id="PTHR23061">
    <property type="entry name" value="DNA POLYMERASE 2 ALPHA 70 KDA SUBUNIT"/>
    <property type="match status" value="1"/>
</dbReference>
<evidence type="ECO:0000256" key="1">
    <source>
        <dbReference type="ARBA" id="ARBA00004123"/>
    </source>
</evidence>
<organism evidence="3 4">
    <name type="scientific">Lactuca saligna</name>
    <name type="common">Willowleaf lettuce</name>
    <dbReference type="NCBI Taxonomy" id="75948"/>
    <lineage>
        <taxon>Eukaryota</taxon>
        <taxon>Viridiplantae</taxon>
        <taxon>Streptophyta</taxon>
        <taxon>Embryophyta</taxon>
        <taxon>Tracheophyta</taxon>
        <taxon>Spermatophyta</taxon>
        <taxon>Magnoliopsida</taxon>
        <taxon>eudicotyledons</taxon>
        <taxon>Gunneridae</taxon>
        <taxon>Pentapetalae</taxon>
        <taxon>asterids</taxon>
        <taxon>campanulids</taxon>
        <taxon>Asterales</taxon>
        <taxon>Asteraceae</taxon>
        <taxon>Cichorioideae</taxon>
        <taxon>Cichorieae</taxon>
        <taxon>Lactucinae</taxon>
        <taxon>Lactuca</taxon>
    </lineage>
</organism>
<dbReference type="Proteomes" id="UP001177003">
    <property type="component" value="Chromosome 3"/>
</dbReference>
<evidence type="ECO:0000313" key="3">
    <source>
        <dbReference type="EMBL" id="CAI9274253.1"/>
    </source>
</evidence>
<reference evidence="3" key="1">
    <citation type="submission" date="2023-04" db="EMBL/GenBank/DDBJ databases">
        <authorList>
            <person name="Vijverberg K."/>
            <person name="Xiong W."/>
            <person name="Schranz E."/>
        </authorList>
    </citation>
    <scope>NUCLEOTIDE SEQUENCE</scope>
</reference>
<evidence type="ECO:0000256" key="2">
    <source>
        <dbReference type="ARBA" id="ARBA00023242"/>
    </source>
</evidence>
<dbReference type="GO" id="GO:0005658">
    <property type="term" value="C:alpha DNA polymerase:primase complex"/>
    <property type="evidence" value="ECO:0007669"/>
    <property type="project" value="TreeGrafter"/>
</dbReference>
<protein>
    <submittedName>
        <fullName evidence="3">Uncharacterized protein</fullName>
    </submittedName>
</protein>
<accession>A0AA35YHT6</accession>
<comment type="subcellular location">
    <subcellularLocation>
        <location evidence="1">Nucleus</location>
    </subcellularLocation>
</comment>
<dbReference type="Gene3D" id="3.60.21.60">
    <property type="match status" value="2"/>
</dbReference>
<keyword evidence="2" id="KW-0539">Nucleus</keyword>
<dbReference type="GO" id="GO:0006270">
    <property type="term" value="P:DNA replication initiation"/>
    <property type="evidence" value="ECO:0007669"/>
    <property type="project" value="TreeGrafter"/>
</dbReference>
<dbReference type="PANTHER" id="PTHR23061:SF12">
    <property type="entry name" value="DNA POLYMERASE ALPHA SUBUNIT B"/>
    <property type="match status" value="1"/>
</dbReference>
<evidence type="ECO:0000313" key="4">
    <source>
        <dbReference type="Proteomes" id="UP001177003"/>
    </source>
</evidence>
<dbReference type="InterPro" id="IPR016722">
    <property type="entry name" value="DNA_pol_alpha_bsu"/>
</dbReference>
<sequence length="209" mass="23084">MEKIEKKISRFLQSPLWAHVLADVHHVVGIKGYNPSGNYLIATKFFDYVPLSVPDDENIPQKKRQVMDEDNKPADLSDITSDLSLIIASGPYTMTGNLFFEPLSDLLACAQRKQPAKDTPADLSLAPKALQMPRVPYILIVPSDLTHFVKVLSLEGTSEGGEEVKCMCVKSGRLARGEGGGHFVELNFDGTHDSSSTSVTRIWKQHSDM</sequence>
<proteinExistence type="predicted"/>
<gene>
    <name evidence="3" type="ORF">LSALG_LOCUS14342</name>
</gene>
<keyword evidence="4" id="KW-1185">Reference proteome</keyword>
<dbReference type="AlphaFoldDB" id="A0AA35YHT6"/>
<dbReference type="EMBL" id="OX465079">
    <property type="protein sequence ID" value="CAI9274253.1"/>
    <property type="molecule type" value="Genomic_DNA"/>
</dbReference>
<name>A0AA35YHT6_LACSI</name>